<protein>
    <submittedName>
        <fullName evidence="1">Uncharacterized protein</fullName>
    </submittedName>
</protein>
<gene>
    <name evidence="1" type="ORF">BJY22_002168</name>
</gene>
<sequence>MESLLPSLVMAAVVFALSAFILHKALPKSFVRLADRLPSGPPTVFSVDEVRRRATGLLNQLATELSAADPGAVDRDLYERAGLARSAAERVLDSDRLTDVVGALALSRCGLDDLRIATRQSQTRYRLCFFNPLHDEAGKDVDFRLDAGTVSVPACRRCAADVRKGAKKLDAVPGDKGKPYFLGDDEWAVTGYGALVEDLPTALFRYEQTKQETAS</sequence>
<name>A0A7X5ZZR4_9ACTN</name>
<reference evidence="1 2" key="1">
    <citation type="submission" date="2020-03" db="EMBL/GenBank/DDBJ databases">
        <title>Sequencing the genomes of 1000 actinobacteria strains.</title>
        <authorList>
            <person name="Klenk H.-P."/>
        </authorList>
    </citation>
    <scope>NUCLEOTIDE SEQUENCE [LARGE SCALE GENOMIC DNA]</scope>
    <source>
        <strain evidence="1 2">DSM 45490</strain>
    </source>
</reference>
<keyword evidence="2" id="KW-1185">Reference proteome</keyword>
<evidence type="ECO:0000313" key="2">
    <source>
        <dbReference type="Proteomes" id="UP000555407"/>
    </source>
</evidence>
<dbReference type="Proteomes" id="UP000555407">
    <property type="component" value="Unassembled WGS sequence"/>
</dbReference>
<accession>A0A7X5ZZR4</accession>
<dbReference type="EMBL" id="JAASRO010000001">
    <property type="protein sequence ID" value="NIK56451.1"/>
    <property type="molecule type" value="Genomic_DNA"/>
</dbReference>
<proteinExistence type="predicted"/>
<dbReference type="AlphaFoldDB" id="A0A7X5ZZR4"/>
<organism evidence="1 2">
    <name type="scientific">Kribbella shirazensis</name>
    <dbReference type="NCBI Taxonomy" id="1105143"/>
    <lineage>
        <taxon>Bacteria</taxon>
        <taxon>Bacillati</taxon>
        <taxon>Actinomycetota</taxon>
        <taxon>Actinomycetes</taxon>
        <taxon>Propionibacteriales</taxon>
        <taxon>Kribbellaceae</taxon>
        <taxon>Kribbella</taxon>
    </lineage>
</organism>
<comment type="caution">
    <text evidence="1">The sequence shown here is derived from an EMBL/GenBank/DDBJ whole genome shotgun (WGS) entry which is preliminary data.</text>
</comment>
<evidence type="ECO:0000313" key="1">
    <source>
        <dbReference type="EMBL" id="NIK56451.1"/>
    </source>
</evidence>
<dbReference type="RefSeq" id="WP_167205817.1">
    <property type="nucleotide sequence ID" value="NZ_JAASRO010000001.1"/>
</dbReference>